<name>D9PWA6_METTM</name>
<dbReference type="PATRIC" id="fig|79929.8.peg.888"/>
<dbReference type="PaxDb" id="79929-MTBMA_c09090"/>
<dbReference type="KEGG" id="mmg:MTBMA_c09090"/>
<feature type="domain" description="DUF4064" evidence="2">
    <location>
        <begin position="8"/>
        <end position="81"/>
    </location>
</feature>
<organism evidence="3 4">
    <name type="scientific">Methanothermobacter marburgensis (strain ATCC BAA-927 / DSM 2133 / JCM 14651 / NBRC 100331 / OCM 82 / Marburg)</name>
    <name type="common">Methanobacterium thermoautotrophicum</name>
    <dbReference type="NCBI Taxonomy" id="79929"/>
    <lineage>
        <taxon>Archaea</taxon>
        <taxon>Methanobacteriati</taxon>
        <taxon>Methanobacteriota</taxon>
        <taxon>Methanomada group</taxon>
        <taxon>Methanobacteria</taxon>
        <taxon>Methanobacteriales</taxon>
        <taxon>Methanobacteriaceae</taxon>
        <taxon>Methanothermobacter</taxon>
    </lineage>
</organism>
<dbReference type="RefSeq" id="WP_013295728.1">
    <property type="nucleotide sequence ID" value="NC_014408.1"/>
</dbReference>
<dbReference type="AlphaFoldDB" id="D9PWA6"/>
<keyword evidence="1" id="KW-1133">Transmembrane helix</keyword>
<dbReference type="HOGENOM" id="CLU_134233_0_0_2"/>
<accession>D9PWA6</accession>
<feature type="transmembrane region" description="Helical" evidence="1">
    <location>
        <begin position="40"/>
        <end position="61"/>
    </location>
</feature>
<reference key="1">
    <citation type="submission" date="2009-08" db="EMBL/GenBank/DDBJ databases">
        <title>The genome sequence of Methanothermobacter marburgensis.</title>
        <authorList>
            <person name="Kaster A."/>
            <person name="Seedorf H."/>
            <person name="Goenrich M."/>
            <person name="Wiezer A."/>
            <person name="Liesegang H."/>
            <person name="Thauer R."/>
            <person name="Gottschalk G."/>
        </authorList>
    </citation>
    <scope>NUCLEOTIDE SEQUENCE</scope>
    <source>
        <strain>Marburg</strain>
    </source>
</reference>
<dbReference type="Proteomes" id="UP000000345">
    <property type="component" value="Chromosome"/>
</dbReference>
<keyword evidence="1" id="KW-0472">Membrane</keyword>
<proteinExistence type="predicted"/>
<evidence type="ECO:0000259" key="2">
    <source>
        <dbReference type="Pfam" id="PF13273"/>
    </source>
</evidence>
<dbReference type="GeneID" id="92393528"/>
<dbReference type="Pfam" id="PF13273">
    <property type="entry name" value="DUF4064"/>
    <property type="match status" value="1"/>
</dbReference>
<dbReference type="EMBL" id="CP001710">
    <property type="protein sequence ID" value="ADL58504.1"/>
    <property type="molecule type" value="Genomic_DNA"/>
</dbReference>
<keyword evidence="1" id="KW-0812">Transmembrane</keyword>
<dbReference type="GeneID" id="9704617"/>
<protein>
    <recommendedName>
        <fullName evidence="2">DUF4064 domain-containing protein</fullName>
    </recommendedName>
</protein>
<sequence length="104" mass="10741">MSDAVETSRTLELVLGIIGAIFGLLGGLFAIVLSVFGSELLYLGISAILASIVGIIGSVYVRNNPRRGGVILIVSAIWLLISISAYAIPGTVFLGIAGILGLIR</sequence>
<dbReference type="InterPro" id="IPR025273">
    <property type="entry name" value="DUF4064"/>
</dbReference>
<gene>
    <name evidence="3" type="ordered locus">MTBMA_c09090</name>
</gene>
<keyword evidence="4" id="KW-1185">Reference proteome</keyword>
<dbReference type="OrthoDB" id="82290at2157"/>
<feature type="transmembrane region" description="Helical" evidence="1">
    <location>
        <begin position="12"/>
        <end position="34"/>
    </location>
</feature>
<evidence type="ECO:0000313" key="4">
    <source>
        <dbReference type="Proteomes" id="UP000000345"/>
    </source>
</evidence>
<reference evidence="3 4" key="2">
    <citation type="journal article" date="2010" name="J. Bacteriol.">
        <title>Complete genome sequence of Methanothermobacter marburgensis, a methanoarchaeon model organism.</title>
        <authorList>
            <person name="Liesegang H."/>
            <person name="Kaster A.K."/>
            <person name="Wiezer A."/>
            <person name="Goenrich M."/>
            <person name="Wollherr A."/>
            <person name="Seedorf H."/>
            <person name="Gottschalk G."/>
            <person name="Thauer R.K."/>
        </authorList>
    </citation>
    <scope>NUCLEOTIDE SEQUENCE [LARGE SCALE GENOMIC DNA]</scope>
    <source>
        <strain evidence="4">ATCC BAA-927 / DSM 2133 / JCM 14651 / NBRC 100331 / OCM 82 / Marburg</strain>
    </source>
</reference>
<evidence type="ECO:0000313" key="3">
    <source>
        <dbReference type="EMBL" id="ADL58504.1"/>
    </source>
</evidence>
<feature type="transmembrane region" description="Helical" evidence="1">
    <location>
        <begin position="70"/>
        <end position="103"/>
    </location>
</feature>
<evidence type="ECO:0000256" key="1">
    <source>
        <dbReference type="SAM" id="Phobius"/>
    </source>
</evidence>
<dbReference type="STRING" id="79929.MTBMA_c09090"/>